<sequence>MTEDDDLPPPPEPQSESSLFAPLTAGGRDPVRDEYLRRVGHMAGTQPMTKQEISLPGMMRIAPPWKIG</sequence>
<evidence type="ECO:0000256" key="1">
    <source>
        <dbReference type="SAM" id="MobiDB-lite"/>
    </source>
</evidence>
<reference evidence="2 3" key="1">
    <citation type="submission" date="2024-05" db="EMBL/GenBank/DDBJ databases">
        <authorList>
            <person name="Jiang F."/>
        </authorList>
    </citation>
    <scope>NUCLEOTIDE SEQUENCE [LARGE SCALE GENOMIC DNA]</scope>
    <source>
        <strain evidence="2 3">LZ166</strain>
    </source>
</reference>
<gene>
    <name evidence="2" type="ORF">ABGN05_07670</name>
</gene>
<organism evidence="2 3">
    <name type="scientific">Aquibium pacificus</name>
    <dbReference type="NCBI Taxonomy" id="3153579"/>
    <lineage>
        <taxon>Bacteria</taxon>
        <taxon>Pseudomonadati</taxon>
        <taxon>Pseudomonadota</taxon>
        <taxon>Alphaproteobacteria</taxon>
        <taxon>Hyphomicrobiales</taxon>
        <taxon>Phyllobacteriaceae</taxon>
        <taxon>Aquibium</taxon>
    </lineage>
</organism>
<evidence type="ECO:0000313" key="2">
    <source>
        <dbReference type="EMBL" id="MEX0405532.1"/>
    </source>
</evidence>
<comment type="caution">
    <text evidence="2">The sequence shown here is derived from an EMBL/GenBank/DDBJ whole genome shotgun (WGS) entry which is preliminary data.</text>
</comment>
<keyword evidence="3" id="KW-1185">Reference proteome</keyword>
<evidence type="ECO:0000313" key="3">
    <source>
        <dbReference type="Proteomes" id="UP001556692"/>
    </source>
</evidence>
<dbReference type="Proteomes" id="UP001556692">
    <property type="component" value="Unassembled WGS sequence"/>
</dbReference>
<name>A0ABV3SFK0_9HYPH</name>
<feature type="region of interest" description="Disordered" evidence="1">
    <location>
        <begin position="1"/>
        <end position="29"/>
    </location>
</feature>
<accession>A0ABV3SFK0</accession>
<dbReference type="RefSeq" id="WP_367953426.1">
    <property type="nucleotide sequence ID" value="NZ_JBDPGJ010000002.1"/>
</dbReference>
<proteinExistence type="predicted"/>
<protein>
    <submittedName>
        <fullName evidence="2">Uncharacterized protein</fullName>
    </submittedName>
</protein>
<dbReference type="EMBL" id="JBDPGJ010000002">
    <property type="protein sequence ID" value="MEX0405532.1"/>
    <property type="molecule type" value="Genomic_DNA"/>
</dbReference>